<dbReference type="OrthoDB" id="9553806at2"/>
<gene>
    <name evidence="1" type="ORF">FGF66_03415</name>
</gene>
<dbReference type="RefSeq" id="WP_139456301.1">
    <property type="nucleotide sequence ID" value="NZ_VDCH01000004.1"/>
</dbReference>
<reference evidence="1 2" key="1">
    <citation type="submission" date="2019-05" db="EMBL/GenBank/DDBJ databases">
        <title>Draft Whole-Genome sequence of the green sulfur bacterium Chlorobaculum thiosulfatiphilum DSM 249.</title>
        <authorList>
            <person name="Meyer T.E."/>
            <person name="Kyndt J.A."/>
        </authorList>
    </citation>
    <scope>NUCLEOTIDE SEQUENCE [LARGE SCALE GENOMIC DNA]</scope>
    <source>
        <strain evidence="1 2">DSM 249</strain>
    </source>
</reference>
<sequence length="188" mass="22366">MAEENTPLRILDYGISDKETFLIGRIISQWGAIEHEIFMQCLLTYDDKEKIALPKAMNNLSFTDILDLWKERVANKEKLKERQEILLQQYENIKSLKDYRNALIHGMWNWNIDEPEVIKTIRIRKKEIITVKFKTEDLEDFFKQVARILFHVKYPGGIGELMEERMARGMYISRTGYEMLFGEKKPDE</sequence>
<dbReference type="EMBL" id="VDCH01000004">
    <property type="protein sequence ID" value="TNJ39686.1"/>
    <property type="molecule type" value="Genomic_DNA"/>
</dbReference>
<organism evidence="1 2">
    <name type="scientific">Chlorobaculum thiosulfatiphilum</name>
    <name type="common">Chlorobium limicola f.sp. thiosulfatophilum</name>
    <dbReference type="NCBI Taxonomy" id="115852"/>
    <lineage>
        <taxon>Bacteria</taxon>
        <taxon>Pseudomonadati</taxon>
        <taxon>Chlorobiota</taxon>
        <taxon>Chlorobiia</taxon>
        <taxon>Chlorobiales</taxon>
        <taxon>Chlorobiaceae</taxon>
        <taxon>Chlorobaculum</taxon>
    </lineage>
</organism>
<protein>
    <submittedName>
        <fullName evidence="1">Uncharacterized protein</fullName>
    </submittedName>
</protein>
<evidence type="ECO:0000313" key="1">
    <source>
        <dbReference type="EMBL" id="TNJ39686.1"/>
    </source>
</evidence>
<accession>A0A5C4S8D1</accession>
<proteinExistence type="predicted"/>
<keyword evidence="2" id="KW-1185">Reference proteome</keyword>
<comment type="caution">
    <text evidence="1">The sequence shown here is derived from an EMBL/GenBank/DDBJ whole genome shotgun (WGS) entry which is preliminary data.</text>
</comment>
<dbReference type="Proteomes" id="UP000308271">
    <property type="component" value="Unassembled WGS sequence"/>
</dbReference>
<evidence type="ECO:0000313" key="2">
    <source>
        <dbReference type="Proteomes" id="UP000308271"/>
    </source>
</evidence>
<name>A0A5C4S8D1_CHLTI</name>
<dbReference type="AlphaFoldDB" id="A0A5C4S8D1"/>